<proteinExistence type="predicted"/>
<reference evidence="1 2" key="1">
    <citation type="submission" date="2014-04" db="EMBL/GenBank/DDBJ databases">
        <title>Evolutionary Origins and Diversification of the Mycorrhizal Mutualists.</title>
        <authorList>
            <consortium name="DOE Joint Genome Institute"/>
            <consortium name="Mycorrhizal Genomics Consortium"/>
            <person name="Kohler A."/>
            <person name="Kuo A."/>
            <person name="Nagy L.G."/>
            <person name="Floudas D."/>
            <person name="Copeland A."/>
            <person name="Barry K.W."/>
            <person name="Cichocki N."/>
            <person name="Veneault-Fourrey C."/>
            <person name="LaButti K."/>
            <person name="Lindquist E.A."/>
            <person name="Lipzen A."/>
            <person name="Lundell T."/>
            <person name="Morin E."/>
            <person name="Murat C."/>
            <person name="Riley R."/>
            <person name="Ohm R."/>
            <person name="Sun H."/>
            <person name="Tunlid A."/>
            <person name="Henrissat B."/>
            <person name="Grigoriev I.V."/>
            <person name="Hibbett D.S."/>
            <person name="Martin F."/>
        </authorList>
    </citation>
    <scope>NUCLEOTIDE SEQUENCE [LARGE SCALE GENOMIC DNA]</scope>
    <source>
        <strain evidence="1 2">Koide BX008</strain>
    </source>
</reference>
<dbReference type="InParanoid" id="A0A0C2TGG3"/>
<evidence type="ECO:0000313" key="2">
    <source>
        <dbReference type="Proteomes" id="UP000054549"/>
    </source>
</evidence>
<protein>
    <submittedName>
        <fullName evidence="1">Uncharacterized protein</fullName>
    </submittedName>
</protein>
<organism evidence="1 2">
    <name type="scientific">Amanita muscaria (strain Koide BX008)</name>
    <dbReference type="NCBI Taxonomy" id="946122"/>
    <lineage>
        <taxon>Eukaryota</taxon>
        <taxon>Fungi</taxon>
        <taxon>Dikarya</taxon>
        <taxon>Basidiomycota</taxon>
        <taxon>Agaricomycotina</taxon>
        <taxon>Agaricomycetes</taxon>
        <taxon>Agaricomycetidae</taxon>
        <taxon>Agaricales</taxon>
        <taxon>Pluteineae</taxon>
        <taxon>Amanitaceae</taxon>
        <taxon>Amanita</taxon>
    </lineage>
</organism>
<dbReference type="HOGENOM" id="CLU_040677_0_0_1"/>
<keyword evidence="2" id="KW-1185">Reference proteome</keyword>
<gene>
    <name evidence="1" type="ORF">M378DRAFT_197828</name>
</gene>
<dbReference type="OrthoDB" id="2337158at2759"/>
<accession>A0A0C2TGG3</accession>
<dbReference type="EMBL" id="KN818239">
    <property type="protein sequence ID" value="KIL65989.1"/>
    <property type="molecule type" value="Genomic_DNA"/>
</dbReference>
<dbReference type="Proteomes" id="UP000054549">
    <property type="component" value="Unassembled WGS sequence"/>
</dbReference>
<evidence type="ECO:0000313" key="1">
    <source>
        <dbReference type="EMBL" id="KIL65989.1"/>
    </source>
</evidence>
<sequence>MASLESGLEMSLRQRAMVDTCFEEGQYELAISVLEQLRSSTHRPSKWVVKSRHIIFLPDLKRSSHVRQLIYIALHPISDAQPEKTSKSIYDSPSKLQPFSKTSLSSAAVLAAQQLLFSFAATQTPDSLARALPCYDASYTVTGIANEDMGDSDISRESLCINEARDCWGILAEGFVSKSRVLFSSPKRKSRRRIEDDFGLLDDEGKGNCDIIGESAWPVLDWVLTLFERNEQVTLSKENSLYSPLLLNQIPPTRSSTGARWDIENPLAVVIFCLQQSDFRRQRIGARLMNLLINLSLTPSLDFPMFIASVFGRFSTATSEIFRLLLTLLSPSLPNYLFKVALCYKFINEAELSEKPGVNSSLKIPVRARKPRSKRETDRCQLTAAPDRMASTNRNLPTCEAILCALKKKIPPAVDGKLQLRVKFELFVSYGTIQKEASELEKDVHWTSAIRQISFRDVLSDAFSSVSGEEGPRFGHLAQSMLSTWI</sequence>
<name>A0A0C2TGG3_AMAMK</name>
<dbReference type="AlphaFoldDB" id="A0A0C2TGG3"/>